<comment type="subunit">
    <text evidence="3">Constitutively interacts with CASP4; required for the localization of procaspase 4 to the ER.</text>
</comment>
<feature type="region of interest" description="Disordered" evidence="11">
    <location>
        <begin position="54"/>
        <end position="90"/>
    </location>
</feature>
<evidence type="ECO:0000313" key="13">
    <source>
        <dbReference type="Proteomes" id="UP000051574"/>
    </source>
</evidence>
<evidence type="ECO:0000256" key="11">
    <source>
        <dbReference type="SAM" id="MobiDB-lite"/>
    </source>
</evidence>
<dbReference type="GO" id="GO:0006915">
    <property type="term" value="P:apoptotic process"/>
    <property type="evidence" value="ECO:0007669"/>
    <property type="project" value="UniProtKB-KW"/>
</dbReference>
<keyword evidence="9" id="KW-0325">Glycoprotein</keyword>
<evidence type="ECO:0000256" key="2">
    <source>
        <dbReference type="ARBA" id="ARBA00007984"/>
    </source>
</evidence>
<dbReference type="OrthoDB" id="10022292at2759"/>
<comment type="function">
    <text evidence="10">Critical mediator, in cooperation with CASP4, of endoplasmic reticulum-stress induced apoptosis. Required or the activation of CASP4 following endoplasmic reticulum stress.</text>
</comment>
<name>A0A0T6BB90_9SCAR</name>
<evidence type="ECO:0000256" key="7">
    <source>
        <dbReference type="ARBA" id="ARBA00022989"/>
    </source>
</evidence>
<proteinExistence type="inferred from homology"/>
<keyword evidence="6" id="KW-0256">Endoplasmic reticulum</keyword>
<keyword evidence="8" id="KW-0472">Membrane</keyword>
<reference evidence="12 13" key="1">
    <citation type="submission" date="2015-09" db="EMBL/GenBank/DDBJ databases">
        <title>Draft genome of the scarab beetle Oryctes borbonicus.</title>
        <authorList>
            <person name="Meyer J.M."/>
            <person name="Markov G.V."/>
            <person name="Baskaran P."/>
            <person name="Herrmann M."/>
            <person name="Sommer R.J."/>
            <person name="Roedelsperger C."/>
        </authorList>
    </citation>
    <scope>NUCLEOTIDE SEQUENCE [LARGE SCALE GENOMIC DNA]</scope>
    <source>
        <strain evidence="12">OB123</strain>
        <tissue evidence="12">Whole animal</tissue>
    </source>
</reference>
<dbReference type="PANTHER" id="PTHR13448">
    <property type="entry name" value="TRANSMEMBRANE PROTEIN 214"/>
    <property type="match status" value="1"/>
</dbReference>
<keyword evidence="5" id="KW-0053">Apoptosis</keyword>
<evidence type="ECO:0000256" key="4">
    <source>
        <dbReference type="ARBA" id="ARBA00022692"/>
    </source>
</evidence>
<comment type="similarity">
    <text evidence="2">Belongs to the TMEM214 family.</text>
</comment>
<dbReference type="GO" id="GO:0005794">
    <property type="term" value="C:Golgi apparatus"/>
    <property type="evidence" value="ECO:0007669"/>
    <property type="project" value="TreeGrafter"/>
</dbReference>
<organism evidence="12 13">
    <name type="scientific">Oryctes borbonicus</name>
    <dbReference type="NCBI Taxonomy" id="1629725"/>
    <lineage>
        <taxon>Eukaryota</taxon>
        <taxon>Metazoa</taxon>
        <taxon>Ecdysozoa</taxon>
        <taxon>Arthropoda</taxon>
        <taxon>Hexapoda</taxon>
        <taxon>Insecta</taxon>
        <taxon>Pterygota</taxon>
        <taxon>Neoptera</taxon>
        <taxon>Endopterygota</taxon>
        <taxon>Coleoptera</taxon>
        <taxon>Polyphaga</taxon>
        <taxon>Scarabaeiformia</taxon>
        <taxon>Scarabaeidae</taxon>
        <taxon>Dynastinae</taxon>
        <taxon>Oryctes</taxon>
    </lineage>
</organism>
<comment type="caution">
    <text evidence="12">The sequence shown here is derived from an EMBL/GenBank/DDBJ whole genome shotgun (WGS) entry which is preliminary data.</text>
</comment>
<accession>A0A0T6BB90</accession>
<dbReference type="AlphaFoldDB" id="A0A0T6BB90"/>
<evidence type="ECO:0000256" key="6">
    <source>
        <dbReference type="ARBA" id="ARBA00022824"/>
    </source>
</evidence>
<dbReference type="PANTHER" id="PTHR13448:SF0">
    <property type="entry name" value="TRANSMEMBRANE PROTEIN 214"/>
    <property type="match status" value="1"/>
</dbReference>
<keyword evidence="4" id="KW-0812">Transmembrane</keyword>
<feature type="compositionally biased region" description="Basic and acidic residues" evidence="11">
    <location>
        <begin position="55"/>
        <end position="86"/>
    </location>
</feature>
<dbReference type="EMBL" id="LJIG01002414">
    <property type="protein sequence ID" value="KRT84526.1"/>
    <property type="molecule type" value="Genomic_DNA"/>
</dbReference>
<evidence type="ECO:0000256" key="5">
    <source>
        <dbReference type="ARBA" id="ARBA00022703"/>
    </source>
</evidence>
<evidence type="ECO:0000313" key="12">
    <source>
        <dbReference type="EMBL" id="KRT84526.1"/>
    </source>
</evidence>
<dbReference type="Proteomes" id="UP000051574">
    <property type="component" value="Unassembled WGS sequence"/>
</dbReference>
<evidence type="ECO:0000256" key="3">
    <source>
        <dbReference type="ARBA" id="ARBA00011720"/>
    </source>
</evidence>
<evidence type="ECO:0000256" key="9">
    <source>
        <dbReference type="ARBA" id="ARBA00023180"/>
    </source>
</evidence>
<keyword evidence="13" id="KW-1185">Reference proteome</keyword>
<evidence type="ECO:0008006" key="14">
    <source>
        <dbReference type="Google" id="ProtNLM"/>
    </source>
</evidence>
<evidence type="ECO:0000256" key="10">
    <source>
        <dbReference type="ARBA" id="ARBA00024938"/>
    </source>
</evidence>
<gene>
    <name evidence="12" type="ORF">AMK59_2105</name>
</gene>
<dbReference type="Pfam" id="PF10151">
    <property type="entry name" value="TMEM214"/>
    <property type="match status" value="1"/>
</dbReference>
<sequence length="398" mass="45538">MSGQWEVVGKKKDKNNKQPPQKINSTKDTKKKSVVSDTKVEDVLPQSQIKNLFGKNKEIQKQEKKKVETQVKKPQKKVEKQPEVVKPKPPKSIESALNSINVEEFKNKFETNKTLFPDAYIIWLKELAQFLNQKVVIEVADPTFKNKAECFPYSAIPSPIRNIMEKAAKEAGRENIQVFYDISLQAMATDMSKGLPAIGHKLFIQLLTLGDPKLVVMNLSKHITLRNSYQNRQPIGLSILWALGQAGIKDFNIGYKVFQEIMLPLIEMKNYSRYVTTYLVDLINRFNDVPITKEQYLSIMDIVYSNKRNIAPDLTQSLYNIVPKLKLLLFINNTDKYNGFIEPLLKTLALNENTMCRNEVCDVIITCLQKDHTCFGAWNKNYTKALPSSAILLNYIGM</sequence>
<evidence type="ECO:0000256" key="1">
    <source>
        <dbReference type="ARBA" id="ARBA00004477"/>
    </source>
</evidence>
<dbReference type="InterPro" id="IPR019308">
    <property type="entry name" value="TMEM214"/>
</dbReference>
<comment type="subcellular location">
    <subcellularLocation>
        <location evidence="1">Endoplasmic reticulum membrane</location>
        <topology evidence="1">Multi-pass membrane protein</topology>
    </subcellularLocation>
</comment>
<feature type="region of interest" description="Disordered" evidence="11">
    <location>
        <begin position="1"/>
        <end position="39"/>
    </location>
</feature>
<evidence type="ECO:0000256" key="8">
    <source>
        <dbReference type="ARBA" id="ARBA00023136"/>
    </source>
</evidence>
<protein>
    <recommendedName>
        <fullName evidence="14">Transmembrane protein</fullName>
    </recommendedName>
</protein>
<dbReference type="GO" id="GO:0005789">
    <property type="term" value="C:endoplasmic reticulum membrane"/>
    <property type="evidence" value="ECO:0007669"/>
    <property type="project" value="UniProtKB-SubCell"/>
</dbReference>
<keyword evidence="7" id="KW-1133">Transmembrane helix</keyword>